<organism evidence="1 2">
    <name type="scientific">Actinomadura nitritigenes</name>
    <dbReference type="NCBI Taxonomy" id="134602"/>
    <lineage>
        <taxon>Bacteria</taxon>
        <taxon>Bacillati</taxon>
        <taxon>Actinomycetota</taxon>
        <taxon>Actinomycetes</taxon>
        <taxon>Streptosporangiales</taxon>
        <taxon>Thermomonosporaceae</taxon>
        <taxon>Actinomadura</taxon>
    </lineage>
</organism>
<gene>
    <name evidence="1" type="ORF">J4557_25320</name>
</gene>
<comment type="caution">
    <text evidence="1">The sequence shown here is derived from an EMBL/GenBank/DDBJ whole genome shotgun (WGS) entry which is preliminary data.</text>
</comment>
<keyword evidence="2" id="KW-1185">Reference proteome</keyword>
<proteinExistence type="predicted"/>
<protein>
    <recommendedName>
        <fullName evidence="3">Beta-propeller fold lactonase family protein</fullName>
    </recommendedName>
</protein>
<accession>A0ABS3R4A5</accession>
<reference evidence="1 2" key="1">
    <citation type="submission" date="2021-03" db="EMBL/GenBank/DDBJ databases">
        <authorList>
            <person name="Kanchanasin P."/>
            <person name="Saeng-In P."/>
            <person name="Phongsopitanun W."/>
            <person name="Yuki M."/>
            <person name="Kudo T."/>
            <person name="Ohkuma M."/>
            <person name="Tanasupawat S."/>
        </authorList>
    </citation>
    <scope>NUCLEOTIDE SEQUENCE [LARGE SCALE GENOMIC DNA]</scope>
    <source>
        <strain evidence="1 2">L46</strain>
    </source>
</reference>
<dbReference type="Proteomes" id="UP000666915">
    <property type="component" value="Unassembled WGS sequence"/>
</dbReference>
<evidence type="ECO:0008006" key="3">
    <source>
        <dbReference type="Google" id="ProtNLM"/>
    </source>
</evidence>
<evidence type="ECO:0000313" key="1">
    <source>
        <dbReference type="EMBL" id="MBO2440852.1"/>
    </source>
</evidence>
<dbReference type="RefSeq" id="WP_208269223.1">
    <property type="nucleotide sequence ID" value="NZ_BAAAGM010000003.1"/>
</dbReference>
<dbReference type="EMBL" id="JAGEOK010000016">
    <property type="protein sequence ID" value="MBO2440852.1"/>
    <property type="molecule type" value="Genomic_DNA"/>
</dbReference>
<name>A0ABS3R4A5_9ACTN</name>
<sequence length="79" mass="8153">MAVAGGRVYTLTSDHGGEIVDHVNVNDARTGALLARVPPALPRPDHLYGIRTAADGVLVLTDDLAPTPTPNKTVVLGDG</sequence>
<evidence type="ECO:0000313" key="2">
    <source>
        <dbReference type="Proteomes" id="UP000666915"/>
    </source>
</evidence>